<organism evidence="11 12">
    <name type="scientific">Candidatus Kerfeldbacteria bacterium RIFCSPHIGHO2_12_FULL_48_17</name>
    <dbReference type="NCBI Taxonomy" id="1798542"/>
    <lineage>
        <taxon>Bacteria</taxon>
        <taxon>Candidatus Kerfeldiibacteriota</taxon>
    </lineage>
</organism>
<dbReference type="InterPro" id="IPR027417">
    <property type="entry name" value="P-loop_NTPase"/>
</dbReference>
<dbReference type="GO" id="GO:0002949">
    <property type="term" value="P:tRNA threonylcarbamoyladenosine modification"/>
    <property type="evidence" value="ECO:0007669"/>
    <property type="project" value="InterPro"/>
</dbReference>
<dbReference type="Proteomes" id="UP000176952">
    <property type="component" value="Unassembled WGS sequence"/>
</dbReference>
<reference evidence="11 12" key="1">
    <citation type="journal article" date="2016" name="Nat. Commun.">
        <title>Thousands of microbial genomes shed light on interconnected biogeochemical processes in an aquifer system.</title>
        <authorList>
            <person name="Anantharaman K."/>
            <person name="Brown C.T."/>
            <person name="Hug L.A."/>
            <person name="Sharon I."/>
            <person name="Castelle C.J."/>
            <person name="Probst A.J."/>
            <person name="Thomas B.C."/>
            <person name="Singh A."/>
            <person name="Wilkins M.J."/>
            <person name="Karaoz U."/>
            <person name="Brodie E.L."/>
            <person name="Williams K.H."/>
            <person name="Hubbard S.S."/>
            <person name="Banfield J.F."/>
        </authorList>
    </citation>
    <scope>NUCLEOTIDE SEQUENCE [LARGE SCALE GENOMIC DNA]</scope>
</reference>
<dbReference type="InterPro" id="IPR003442">
    <property type="entry name" value="T6A_TsaE"/>
</dbReference>
<evidence type="ECO:0000256" key="3">
    <source>
        <dbReference type="ARBA" id="ARBA00019010"/>
    </source>
</evidence>
<dbReference type="NCBIfam" id="TIGR00150">
    <property type="entry name" value="T6A_YjeE"/>
    <property type="match status" value="1"/>
</dbReference>
<evidence type="ECO:0000256" key="1">
    <source>
        <dbReference type="ARBA" id="ARBA00004496"/>
    </source>
</evidence>
<dbReference type="PANTHER" id="PTHR33540:SF2">
    <property type="entry name" value="TRNA THREONYLCARBAMOYLADENOSINE BIOSYNTHESIS PROTEIN TSAE"/>
    <property type="match status" value="1"/>
</dbReference>
<evidence type="ECO:0000256" key="7">
    <source>
        <dbReference type="ARBA" id="ARBA00022741"/>
    </source>
</evidence>
<evidence type="ECO:0000256" key="6">
    <source>
        <dbReference type="ARBA" id="ARBA00022723"/>
    </source>
</evidence>
<keyword evidence="11" id="KW-0808">Transferase</keyword>
<evidence type="ECO:0000256" key="5">
    <source>
        <dbReference type="ARBA" id="ARBA00022694"/>
    </source>
</evidence>
<evidence type="ECO:0000313" key="11">
    <source>
        <dbReference type="EMBL" id="OGY85097.1"/>
    </source>
</evidence>
<comment type="similarity">
    <text evidence="2">Belongs to the TsaE family.</text>
</comment>
<dbReference type="PANTHER" id="PTHR33540">
    <property type="entry name" value="TRNA THREONYLCARBAMOYLADENOSINE BIOSYNTHESIS PROTEIN TSAE"/>
    <property type="match status" value="1"/>
</dbReference>
<keyword evidence="7" id="KW-0547">Nucleotide-binding</keyword>
<dbReference type="SUPFAM" id="SSF52540">
    <property type="entry name" value="P-loop containing nucleoside triphosphate hydrolases"/>
    <property type="match status" value="1"/>
</dbReference>
<evidence type="ECO:0000256" key="2">
    <source>
        <dbReference type="ARBA" id="ARBA00007599"/>
    </source>
</evidence>
<dbReference type="GO" id="GO:0016740">
    <property type="term" value="F:transferase activity"/>
    <property type="evidence" value="ECO:0007669"/>
    <property type="project" value="UniProtKB-KW"/>
</dbReference>
<dbReference type="GO" id="GO:0046872">
    <property type="term" value="F:metal ion binding"/>
    <property type="evidence" value="ECO:0007669"/>
    <property type="project" value="UniProtKB-KW"/>
</dbReference>
<dbReference type="Gene3D" id="3.40.50.300">
    <property type="entry name" value="P-loop containing nucleotide triphosphate hydrolases"/>
    <property type="match status" value="1"/>
</dbReference>
<evidence type="ECO:0000256" key="10">
    <source>
        <dbReference type="ARBA" id="ARBA00032441"/>
    </source>
</evidence>
<comment type="caution">
    <text evidence="11">The sequence shown here is derived from an EMBL/GenBank/DDBJ whole genome shotgun (WGS) entry which is preliminary data.</text>
</comment>
<sequence length="150" mass="16724">MKYTLAQTQALATELARDIQGGEVFALYGQLGSGKTTFVQAFGLALGITRVTSPTFVLMNLYTVANHPTVRRLCHIDAYRLPAPSASVPQQQHGNLGLEEYIHDPHTVCLIEWADRIEGALPRQRTDIFFRHTNAEDANTRDITIQKYPA</sequence>
<keyword evidence="6" id="KW-0479">Metal-binding</keyword>
<evidence type="ECO:0000256" key="8">
    <source>
        <dbReference type="ARBA" id="ARBA00022840"/>
    </source>
</evidence>
<evidence type="ECO:0000256" key="9">
    <source>
        <dbReference type="ARBA" id="ARBA00022842"/>
    </source>
</evidence>
<keyword evidence="5" id="KW-0819">tRNA processing</keyword>
<keyword evidence="4" id="KW-0963">Cytoplasm</keyword>
<protein>
    <recommendedName>
        <fullName evidence="3">tRNA threonylcarbamoyladenosine biosynthesis protein TsaE</fullName>
    </recommendedName>
    <alternativeName>
        <fullName evidence="10">t(6)A37 threonylcarbamoyladenosine biosynthesis protein TsaE</fullName>
    </alternativeName>
</protein>
<evidence type="ECO:0000313" key="12">
    <source>
        <dbReference type="Proteomes" id="UP000176952"/>
    </source>
</evidence>
<gene>
    <name evidence="11" type="ORF">A3F54_02410</name>
</gene>
<dbReference type="STRING" id="1798542.A3F54_02410"/>
<evidence type="ECO:0000256" key="4">
    <source>
        <dbReference type="ARBA" id="ARBA00022490"/>
    </source>
</evidence>
<keyword evidence="8" id="KW-0067">ATP-binding</keyword>
<dbReference type="GO" id="GO:0005737">
    <property type="term" value="C:cytoplasm"/>
    <property type="evidence" value="ECO:0007669"/>
    <property type="project" value="UniProtKB-SubCell"/>
</dbReference>
<keyword evidence="9" id="KW-0460">Magnesium</keyword>
<dbReference type="AlphaFoldDB" id="A0A1G2BA69"/>
<accession>A0A1G2BA69</accession>
<comment type="subcellular location">
    <subcellularLocation>
        <location evidence="1">Cytoplasm</location>
    </subcellularLocation>
</comment>
<dbReference type="Pfam" id="PF02367">
    <property type="entry name" value="TsaE"/>
    <property type="match status" value="1"/>
</dbReference>
<dbReference type="EMBL" id="MHKD01000006">
    <property type="protein sequence ID" value="OGY85097.1"/>
    <property type="molecule type" value="Genomic_DNA"/>
</dbReference>
<proteinExistence type="inferred from homology"/>
<name>A0A1G2BA69_9BACT</name>
<dbReference type="GO" id="GO:0005524">
    <property type="term" value="F:ATP binding"/>
    <property type="evidence" value="ECO:0007669"/>
    <property type="project" value="UniProtKB-KW"/>
</dbReference>